<evidence type="ECO:0000256" key="4">
    <source>
        <dbReference type="ARBA" id="ARBA00023136"/>
    </source>
</evidence>
<organism evidence="12 13">
    <name type="scientific">Crassostrea virginica</name>
    <name type="common">Eastern oyster</name>
    <dbReference type="NCBI Taxonomy" id="6565"/>
    <lineage>
        <taxon>Eukaryota</taxon>
        <taxon>Metazoa</taxon>
        <taxon>Spiralia</taxon>
        <taxon>Lophotrochozoa</taxon>
        <taxon>Mollusca</taxon>
        <taxon>Bivalvia</taxon>
        <taxon>Autobranchia</taxon>
        <taxon>Pteriomorphia</taxon>
        <taxon>Ostreida</taxon>
        <taxon>Ostreoidea</taxon>
        <taxon>Ostreidae</taxon>
        <taxon>Crassostrea</taxon>
    </lineage>
</organism>
<sequence>MKKESTKCTHRTCEHCSKLSNPPNYTEDEYDYLAKVVLSGDSGVGKSNLLSRFTRNEFSLESKSTIGVEFATRSVHIDGKTLKAQIWDTAGQDRYRAITNAYYRKAVGVIFVYDITKRQTFDNVGKWMKEAKDFTDDDVVLMLVGNKTDLRHLRAVSSSEARMFAEKNRMSFIETSALDSTHVDMAFQSILKEIYTTVSQRDLKEDTGGFSLPRDMDVCDIKDTESEKLKRKCCVIM</sequence>
<gene>
    <name evidence="13" type="primary">LOC111102800</name>
</gene>
<dbReference type="PRINTS" id="PR00449">
    <property type="entry name" value="RASTRNSFRMNG"/>
</dbReference>
<dbReference type="KEGG" id="cvn:111102800"/>
<comment type="subunit">
    <text evidence="11">Interacts (GTP-bound form) with RAB11FIP1, RAB11FIP2, RAB11FIP3 and RAB11FIP4. Interacts (via the hypervariable C-terminal region) with ITGB1 (via the cytoplasmic region); the interaction is GTP-dependent. Interacts with ITGAV. Associates with the integrin alpha-V/beta-1 heterodimer. Interacts with VPS33B.</text>
</comment>
<keyword evidence="2" id="KW-0547">Nucleotide-binding</keyword>
<keyword evidence="6" id="KW-0636">Prenylation</keyword>
<evidence type="ECO:0000313" key="12">
    <source>
        <dbReference type="Proteomes" id="UP000694844"/>
    </source>
</evidence>
<dbReference type="GeneID" id="111102800"/>
<keyword evidence="4" id="KW-0472">Membrane</keyword>
<dbReference type="SMART" id="SM00173">
    <property type="entry name" value="RAS"/>
    <property type="match status" value="1"/>
</dbReference>
<dbReference type="AlphaFoldDB" id="A0A8B8AJM8"/>
<dbReference type="PROSITE" id="PS51421">
    <property type="entry name" value="RAS"/>
    <property type="match status" value="1"/>
</dbReference>
<dbReference type="GO" id="GO:0003924">
    <property type="term" value="F:GTPase activity"/>
    <property type="evidence" value="ECO:0007669"/>
    <property type="project" value="InterPro"/>
</dbReference>
<dbReference type="NCBIfam" id="TIGR00231">
    <property type="entry name" value="small_GTP"/>
    <property type="match status" value="1"/>
</dbReference>
<dbReference type="PROSITE" id="PS51420">
    <property type="entry name" value="RHO"/>
    <property type="match status" value="1"/>
</dbReference>
<reference evidence="13" key="2">
    <citation type="submission" date="2025-08" db="UniProtKB">
        <authorList>
            <consortium name="RefSeq"/>
        </authorList>
    </citation>
    <scope>IDENTIFICATION</scope>
    <source>
        <tissue evidence="13">Whole sample</tissue>
    </source>
</reference>
<dbReference type="Proteomes" id="UP000694844">
    <property type="component" value="Chromosome 1"/>
</dbReference>
<dbReference type="InterPro" id="IPR050209">
    <property type="entry name" value="Rab_GTPases_membrane_traffic"/>
</dbReference>
<dbReference type="CDD" id="cd01868">
    <property type="entry name" value="Rab11_like"/>
    <property type="match status" value="1"/>
</dbReference>
<dbReference type="Gene3D" id="3.40.50.300">
    <property type="entry name" value="P-loop containing nucleotide triphosphate hydrolases"/>
    <property type="match status" value="1"/>
</dbReference>
<protein>
    <recommendedName>
        <fullName evidence="9">Ras-related protein Rab-25</fullName>
    </recommendedName>
</protein>
<evidence type="ECO:0000256" key="2">
    <source>
        <dbReference type="ARBA" id="ARBA00022741"/>
    </source>
</evidence>
<comment type="subcellular location">
    <subcellularLocation>
        <location evidence="7">Cell projection</location>
        <location evidence="7">Pseudopodium membrane</location>
    </subcellularLocation>
    <subcellularLocation>
        <location evidence="8">Endomembrane system</location>
        <topology evidence="8">Lipid-anchor</topology>
    </subcellularLocation>
</comment>
<name>A0A8B8AJM8_CRAVI</name>
<dbReference type="InterPro" id="IPR005225">
    <property type="entry name" value="Small_GTP-bd"/>
</dbReference>
<evidence type="ECO:0000256" key="3">
    <source>
        <dbReference type="ARBA" id="ARBA00023134"/>
    </source>
</evidence>
<dbReference type="InterPro" id="IPR027417">
    <property type="entry name" value="P-loop_NTPase"/>
</dbReference>
<evidence type="ECO:0000256" key="6">
    <source>
        <dbReference type="ARBA" id="ARBA00023289"/>
    </source>
</evidence>
<keyword evidence="5" id="KW-0449">Lipoprotein</keyword>
<evidence type="ECO:0000256" key="9">
    <source>
        <dbReference type="ARBA" id="ARBA00039508"/>
    </source>
</evidence>
<evidence type="ECO:0000256" key="11">
    <source>
        <dbReference type="ARBA" id="ARBA00064728"/>
    </source>
</evidence>
<dbReference type="Pfam" id="PF00071">
    <property type="entry name" value="Ras"/>
    <property type="match status" value="1"/>
</dbReference>
<evidence type="ECO:0000256" key="7">
    <source>
        <dbReference type="ARBA" id="ARBA00037836"/>
    </source>
</evidence>
<evidence type="ECO:0000256" key="8">
    <source>
        <dbReference type="ARBA" id="ARBA00037868"/>
    </source>
</evidence>
<dbReference type="InterPro" id="IPR001806">
    <property type="entry name" value="Small_GTPase"/>
</dbReference>
<dbReference type="RefSeq" id="XP_022291380.1">
    <property type="nucleotide sequence ID" value="XM_022435672.1"/>
</dbReference>
<proteinExistence type="inferred from homology"/>
<dbReference type="SMART" id="SM00176">
    <property type="entry name" value="RAN"/>
    <property type="match status" value="1"/>
</dbReference>
<dbReference type="PROSITE" id="PS51419">
    <property type="entry name" value="RAB"/>
    <property type="match status" value="1"/>
</dbReference>
<keyword evidence="12" id="KW-1185">Reference proteome</keyword>
<keyword evidence="3" id="KW-0342">GTP-binding</keyword>
<evidence type="ECO:0000256" key="5">
    <source>
        <dbReference type="ARBA" id="ARBA00023288"/>
    </source>
</evidence>
<dbReference type="PANTHER" id="PTHR47979">
    <property type="entry name" value="DRAB11-RELATED"/>
    <property type="match status" value="1"/>
</dbReference>
<dbReference type="GO" id="GO:0031260">
    <property type="term" value="C:pseudopodium membrane"/>
    <property type="evidence" value="ECO:0007669"/>
    <property type="project" value="UniProtKB-SubCell"/>
</dbReference>
<dbReference type="OrthoDB" id="6110695at2759"/>
<comment type="similarity">
    <text evidence="1">Belongs to the small GTPase superfamily. Rab family.</text>
</comment>
<dbReference type="GO" id="GO:0012505">
    <property type="term" value="C:endomembrane system"/>
    <property type="evidence" value="ECO:0007669"/>
    <property type="project" value="UniProtKB-SubCell"/>
</dbReference>
<dbReference type="SUPFAM" id="SSF52540">
    <property type="entry name" value="P-loop containing nucleoside triphosphate hydrolases"/>
    <property type="match status" value="1"/>
</dbReference>
<dbReference type="FunFam" id="3.40.50.300:FF:000067">
    <property type="entry name" value="ras-related protein RABA1f"/>
    <property type="match status" value="1"/>
</dbReference>
<dbReference type="SMART" id="SM00175">
    <property type="entry name" value="RAB"/>
    <property type="match status" value="1"/>
</dbReference>
<evidence type="ECO:0000313" key="13">
    <source>
        <dbReference type="RefSeq" id="XP_022291380.1"/>
    </source>
</evidence>
<evidence type="ECO:0000256" key="10">
    <source>
        <dbReference type="ARBA" id="ARBA00055320"/>
    </source>
</evidence>
<comment type="function">
    <text evidence="10">The small GTPases Rab are key regulators of intracellular membrane trafficking, from the formation of transport vesicles to their fusion with membranes. Rabs cycle between an inactive GDP-bound form and an active GTP-bound form that is able to recruit to membranes different set of downstream effectors directly responsible for vesicle formation, movement, tethering and fusion. RAB25 regulates epithelial cell differentiation, proliferation and survival, thereby playing key roles in tumorigenesis. Promotes invasive migration of cells in which it functions to localize and maintain integrin alpha-V/beta-1 at the tips of extending pseudopodia. Involved in the regulation of epithelial morphogenesis through the control of CLDN4 expression and localization at tight junctions. May selectively regulate the apical recycling pathway. Together with MYO5B regulates transcytosis.</text>
</comment>
<accession>A0A8B8AJM8</accession>
<reference evidence="12" key="1">
    <citation type="submission" date="2024-06" db="UniProtKB">
        <authorList>
            <consortium name="RefSeq"/>
        </authorList>
    </citation>
    <scope>NUCLEOTIDE SEQUENCE [LARGE SCALE GENOMIC DNA]</scope>
</reference>
<evidence type="ECO:0000256" key="1">
    <source>
        <dbReference type="ARBA" id="ARBA00006270"/>
    </source>
</evidence>
<dbReference type="SMART" id="SM00174">
    <property type="entry name" value="RHO"/>
    <property type="match status" value="1"/>
</dbReference>
<dbReference type="GO" id="GO:0005525">
    <property type="term" value="F:GTP binding"/>
    <property type="evidence" value="ECO:0007669"/>
    <property type="project" value="UniProtKB-KW"/>
</dbReference>